<accession>A0A2U7N8E1</accession>
<keyword evidence="2" id="KW-1185">Reference proteome</keyword>
<name>A0A2U7N8E1_9CAUD</name>
<evidence type="ECO:0000313" key="1">
    <source>
        <dbReference type="EMBL" id="ASD52133.1"/>
    </source>
</evidence>
<protein>
    <submittedName>
        <fullName evidence="1">Hinge connector of long tail fiber distal connector</fullName>
    </submittedName>
</protein>
<dbReference type="Proteomes" id="UP000247773">
    <property type="component" value="Genome"/>
</dbReference>
<reference evidence="1 2" key="1">
    <citation type="submission" date="2017-04" db="EMBL/GenBank/DDBJ databases">
        <title>Isolation of lytic bacteriophages infecting Pseudomonas strains for biocontrol of fish and shrimp spoilage during chilled storage.</title>
        <authorList>
            <person name="Yang Z."/>
            <person name="Tao X."/>
            <person name="Gao L."/>
            <person name="Rao S."/>
        </authorList>
    </citation>
    <scope>NUCLEOTIDE SEQUENCE [LARGE SCALE GENOMIC DNA]</scope>
</reference>
<evidence type="ECO:0000313" key="2">
    <source>
        <dbReference type="Proteomes" id="UP000247773"/>
    </source>
</evidence>
<organism evidence="1 2">
    <name type="scientific">Pseudomonas phage PspYZU05</name>
    <dbReference type="NCBI Taxonomy" id="1983556"/>
    <lineage>
        <taxon>Viruses</taxon>
        <taxon>Duplodnaviria</taxon>
        <taxon>Heunggongvirae</taxon>
        <taxon>Uroviricota</taxon>
        <taxon>Caudoviricetes</taxon>
        <taxon>Pantevenvirales</taxon>
        <taxon>Straboviridae</taxon>
        <taxon>Jiangsuvirus</taxon>
        <taxon>Jiangsuvirus pspyzu05</taxon>
    </lineage>
</organism>
<dbReference type="EMBL" id="KY971610">
    <property type="protein sequence ID" value="ASD52133.1"/>
    <property type="molecule type" value="Genomic_DNA"/>
</dbReference>
<sequence>MANLSANSTIGGMPIWHKGIFPLAPAGDSIYFKSFKIYSENDKPQAVDNDFVSKASGGRYLNLVGFDKGVTIKDKNGASFSLSGTVGPGPQVASLRLSGIFAVEIPGGNPFILFDPTTDVTKPRFTVMGDTLAKYVYDESGRVFSPGNTPTNVQVGLGNVTNDKQVGINITSLQTMAGVLAAPNLVSNNRASQANHVPQFSQVVVKGSIQDFGYY</sequence>
<proteinExistence type="predicted"/>
<gene>
    <name evidence="1" type="ORF">PspYZU05_181</name>
</gene>